<feature type="compositionally biased region" description="Low complexity" evidence="1">
    <location>
        <begin position="8"/>
        <end position="26"/>
    </location>
</feature>
<dbReference type="SUPFAM" id="SSF54160">
    <property type="entry name" value="Chromo domain-like"/>
    <property type="match status" value="1"/>
</dbReference>
<dbReference type="InterPro" id="IPR023780">
    <property type="entry name" value="Chromo_domain"/>
</dbReference>
<feature type="region of interest" description="Disordered" evidence="1">
    <location>
        <begin position="155"/>
        <end position="203"/>
    </location>
</feature>
<dbReference type="EMBL" id="JACAZE010000010">
    <property type="protein sequence ID" value="KAF7305282.1"/>
    <property type="molecule type" value="Genomic_DNA"/>
</dbReference>
<feature type="region of interest" description="Disordered" evidence="1">
    <location>
        <begin position="542"/>
        <end position="579"/>
    </location>
</feature>
<feature type="domain" description="Chromo" evidence="2">
    <location>
        <begin position="509"/>
        <end position="568"/>
    </location>
</feature>
<keyword evidence="3" id="KW-0548">Nucleotidyltransferase</keyword>
<organism evidence="3 4">
    <name type="scientific">Mycena chlorophos</name>
    <name type="common">Agaric fungus</name>
    <name type="synonym">Agaricus chlorophos</name>
    <dbReference type="NCBI Taxonomy" id="658473"/>
    <lineage>
        <taxon>Eukaryota</taxon>
        <taxon>Fungi</taxon>
        <taxon>Dikarya</taxon>
        <taxon>Basidiomycota</taxon>
        <taxon>Agaricomycotina</taxon>
        <taxon>Agaricomycetes</taxon>
        <taxon>Agaricomycetidae</taxon>
        <taxon>Agaricales</taxon>
        <taxon>Marasmiineae</taxon>
        <taxon>Mycenaceae</taxon>
        <taxon>Mycena</taxon>
    </lineage>
</organism>
<dbReference type="GO" id="GO:0003964">
    <property type="term" value="F:RNA-directed DNA polymerase activity"/>
    <property type="evidence" value="ECO:0007669"/>
    <property type="project" value="UniProtKB-KW"/>
</dbReference>
<gene>
    <name evidence="3" type="ORF">HMN09_00779300</name>
</gene>
<accession>A0A8H6W551</accession>
<sequence>MEHSPFASPLSSITPSPVSSPLSSAPPSAILPPCAVPIPFSLRAAPSVLNRPSAPFRVLTMPTASLPVMPSSAVAATTAATVEVPSKGPPRLTPGRLDLSEKKLDPGDVVPALMPGLLDNMTYDWVDKTPALHDLTVDAFVTQVKDRYLPSGWRTKLRPRHPHAPPADKRDRRHVWSYPPWPQPAPGGRRRAASRGRPPARDVIITGMRADLVTAYHAKGERYRDAGPPRLRRIRPGRSITNAAVERMRADDRARRERPQTPATSDINPRPASKPRLASSSTFNQSAGASTSASASANATASSSSSSGLPKMAGLEKELLTLNEGCYTCRVPFAGHRATDKVCSFPNAATYKAPTLASVNTLRAARSLPPLILKDNHYIVKPVAVVMINEESSGESESSGSEEDSSSELSRELPERTTPKAIPHILPSSPAAVSSHPLLPADFLSSAGARALWLEMDPEREDPALCILRPPGDSHDLVRKLHSAPKFKNAPCLAPGPAIPEDAENDEEYEIARIVDERTRYRRKEYLVEWVGWGNEDARWLPEKELHRDSPHLKQWKSSRKDATKPRRTKGRTRTSDAS</sequence>
<dbReference type="Gene3D" id="2.40.50.40">
    <property type="match status" value="1"/>
</dbReference>
<dbReference type="PROSITE" id="PS50013">
    <property type="entry name" value="CHROMO_2"/>
    <property type="match status" value="1"/>
</dbReference>
<keyword evidence="3" id="KW-0808">Transferase</keyword>
<evidence type="ECO:0000256" key="1">
    <source>
        <dbReference type="SAM" id="MobiDB-lite"/>
    </source>
</evidence>
<feature type="region of interest" description="Disordered" evidence="1">
    <location>
        <begin position="84"/>
        <end position="103"/>
    </location>
</feature>
<protein>
    <submittedName>
        <fullName evidence="3">Reverse transcriptase-RNase H-integrase</fullName>
    </submittedName>
</protein>
<dbReference type="Proteomes" id="UP000613580">
    <property type="component" value="Unassembled WGS sequence"/>
</dbReference>
<dbReference type="OrthoDB" id="3268967at2759"/>
<feature type="compositionally biased region" description="Basic and acidic residues" evidence="1">
    <location>
        <begin position="409"/>
        <end position="418"/>
    </location>
</feature>
<evidence type="ECO:0000313" key="4">
    <source>
        <dbReference type="Proteomes" id="UP000613580"/>
    </source>
</evidence>
<dbReference type="GO" id="GO:0006338">
    <property type="term" value="P:chromatin remodeling"/>
    <property type="evidence" value="ECO:0007669"/>
    <property type="project" value="UniProtKB-ARBA"/>
</dbReference>
<evidence type="ECO:0000313" key="3">
    <source>
        <dbReference type="EMBL" id="KAF7305282.1"/>
    </source>
</evidence>
<dbReference type="InterPro" id="IPR000953">
    <property type="entry name" value="Chromo/chromo_shadow_dom"/>
</dbReference>
<dbReference type="CDD" id="cd00024">
    <property type="entry name" value="CD_CSD"/>
    <property type="match status" value="1"/>
</dbReference>
<proteinExistence type="predicted"/>
<feature type="region of interest" description="Disordered" evidence="1">
    <location>
        <begin position="391"/>
        <end position="427"/>
    </location>
</feature>
<comment type="caution">
    <text evidence="3">The sequence shown here is derived from an EMBL/GenBank/DDBJ whole genome shotgun (WGS) entry which is preliminary data.</text>
</comment>
<keyword evidence="4" id="KW-1185">Reference proteome</keyword>
<feature type="compositionally biased region" description="Basic and acidic residues" evidence="1">
    <location>
        <begin position="542"/>
        <end position="552"/>
    </location>
</feature>
<name>A0A8H6W551_MYCCL</name>
<feature type="compositionally biased region" description="Low complexity" evidence="1">
    <location>
        <begin position="286"/>
        <end position="308"/>
    </location>
</feature>
<dbReference type="Pfam" id="PF00385">
    <property type="entry name" value="Chromo"/>
    <property type="match status" value="1"/>
</dbReference>
<feature type="region of interest" description="Disordered" evidence="1">
    <location>
        <begin position="1"/>
        <end position="26"/>
    </location>
</feature>
<evidence type="ECO:0000259" key="2">
    <source>
        <dbReference type="PROSITE" id="PS50013"/>
    </source>
</evidence>
<dbReference type="AlphaFoldDB" id="A0A8H6W551"/>
<reference evidence="3" key="1">
    <citation type="submission" date="2020-05" db="EMBL/GenBank/DDBJ databases">
        <title>Mycena genomes resolve the evolution of fungal bioluminescence.</title>
        <authorList>
            <person name="Tsai I.J."/>
        </authorList>
    </citation>
    <scope>NUCLEOTIDE SEQUENCE</scope>
    <source>
        <strain evidence="3">110903Hualien_Pintung</strain>
    </source>
</reference>
<dbReference type="SMART" id="SM00298">
    <property type="entry name" value="CHROMO"/>
    <property type="match status" value="1"/>
</dbReference>
<feature type="compositionally biased region" description="Basic and acidic residues" evidence="1">
    <location>
        <begin position="246"/>
        <end position="259"/>
    </location>
</feature>
<keyword evidence="3" id="KW-0695">RNA-directed DNA polymerase</keyword>
<feature type="region of interest" description="Disordered" evidence="1">
    <location>
        <begin position="221"/>
        <end position="310"/>
    </location>
</feature>
<dbReference type="InterPro" id="IPR016197">
    <property type="entry name" value="Chromo-like_dom_sf"/>
</dbReference>